<dbReference type="InterPro" id="IPR007655">
    <property type="entry name" value="Slam_C"/>
</dbReference>
<dbReference type="Gene3D" id="1.25.40.10">
    <property type="entry name" value="Tetratricopeptide repeat domain"/>
    <property type="match status" value="1"/>
</dbReference>
<reference evidence="3 4" key="1">
    <citation type="journal article" date="2014" name="Antonie Van Leeuwenhoek">
        <title>Roseivivax atlanticus sp. nov., isolated from surface seawater of the Atlantic Ocean.</title>
        <authorList>
            <person name="Li G."/>
            <person name="Lai Q."/>
            <person name="Liu X."/>
            <person name="Sun F."/>
            <person name="Shao Z."/>
        </authorList>
    </citation>
    <scope>NUCLEOTIDE SEQUENCE [LARGE SCALE GENOMIC DNA]</scope>
    <source>
        <strain evidence="3 4">22II-s10s</strain>
    </source>
</reference>
<dbReference type="AlphaFoldDB" id="W4HMS3"/>
<evidence type="ECO:0000259" key="2">
    <source>
        <dbReference type="Pfam" id="PF04575"/>
    </source>
</evidence>
<feature type="signal peptide" evidence="1">
    <location>
        <begin position="1"/>
        <end position="36"/>
    </location>
</feature>
<accession>W4HMS3</accession>
<dbReference type="InterPro" id="IPR006311">
    <property type="entry name" value="TAT_signal"/>
</dbReference>
<evidence type="ECO:0000313" key="4">
    <source>
        <dbReference type="Proteomes" id="UP000019063"/>
    </source>
</evidence>
<dbReference type="SUPFAM" id="SSF48452">
    <property type="entry name" value="TPR-like"/>
    <property type="match status" value="1"/>
</dbReference>
<gene>
    <name evidence="3" type="ORF">ATO8_06821</name>
</gene>
<dbReference type="RefSeq" id="WP_043843133.1">
    <property type="nucleotide sequence ID" value="NZ_AQQW01000003.1"/>
</dbReference>
<dbReference type="EMBL" id="AQQW01000003">
    <property type="protein sequence ID" value="ETW13723.1"/>
    <property type="molecule type" value="Genomic_DNA"/>
</dbReference>
<dbReference type="Proteomes" id="UP000019063">
    <property type="component" value="Unassembled WGS sequence"/>
</dbReference>
<dbReference type="STRING" id="1379903.ATO8_06821"/>
<feature type="chain" id="PRO_5004842268" description="Surface lipoprotein assembly modifier C-terminal domain-containing protein" evidence="1">
    <location>
        <begin position="37"/>
        <end position="475"/>
    </location>
</feature>
<organism evidence="3 4">
    <name type="scientific">Roseivivax marinus</name>
    <dbReference type="NCBI Taxonomy" id="1379903"/>
    <lineage>
        <taxon>Bacteria</taxon>
        <taxon>Pseudomonadati</taxon>
        <taxon>Pseudomonadota</taxon>
        <taxon>Alphaproteobacteria</taxon>
        <taxon>Rhodobacterales</taxon>
        <taxon>Roseobacteraceae</taxon>
        <taxon>Roseivivax</taxon>
    </lineage>
</organism>
<protein>
    <recommendedName>
        <fullName evidence="2">Surface lipoprotein assembly modifier C-terminal domain-containing protein</fullName>
    </recommendedName>
</protein>
<feature type="domain" description="Surface lipoprotein assembly modifier C-terminal" evidence="2">
    <location>
        <begin position="167"/>
        <end position="468"/>
    </location>
</feature>
<dbReference type="eggNOG" id="COG0457">
    <property type="taxonomic scope" value="Bacteria"/>
</dbReference>
<name>W4HMS3_9RHOB</name>
<sequence length="475" mass="51286">MIDRRAPSRRRPIRRAALWAAFAVLAALSAPGGAMAQEASGLSAGQMRQLAAADLDAGRPAAARQVARALIDRDPTDVQALLVLSRAERDLQDFDAARDAGLGAWRQAGTDDERFAAALAVAQALSSEGARTRAQLWLRRAMQVAPTERQKALAVRDFRYVRLRNPWSTRLSFSVAPSSNVNDGSRRDTVDLYLEDTPIGDVPVEAALGGASKALSGIEYSMGLATSYRLHQTERSRLSVDLLLDHTTYTLSDDAKDIAPETEGADFAVSRAALGLTQDWTAPSSRLGLRYGASIMRTDYGGEPLVRTLAAHGTLRYALTPKVMGQLTARRTWDAGYDTRADATGWQLAAGLATSIGANNTLSLRGRWQDVTSDSGALDYVERAVDAGLGLGTPILGTDVSFNLTAAQRKHDDHPYSADGREDTRLSASATLTLQQIDYYGFVPDITFEASRTESSLGLYDSEEFGISLGIRSRF</sequence>
<evidence type="ECO:0000256" key="1">
    <source>
        <dbReference type="SAM" id="SignalP"/>
    </source>
</evidence>
<proteinExistence type="predicted"/>
<keyword evidence="4" id="KW-1185">Reference proteome</keyword>
<comment type="caution">
    <text evidence="3">The sequence shown here is derived from an EMBL/GenBank/DDBJ whole genome shotgun (WGS) entry which is preliminary data.</text>
</comment>
<dbReference type="Pfam" id="PF04575">
    <property type="entry name" value="SlipAM"/>
    <property type="match status" value="1"/>
</dbReference>
<keyword evidence="1" id="KW-0732">Signal</keyword>
<evidence type="ECO:0000313" key="3">
    <source>
        <dbReference type="EMBL" id="ETW13723.1"/>
    </source>
</evidence>
<dbReference type="PROSITE" id="PS51318">
    <property type="entry name" value="TAT"/>
    <property type="match status" value="1"/>
</dbReference>
<dbReference type="InterPro" id="IPR011990">
    <property type="entry name" value="TPR-like_helical_dom_sf"/>
</dbReference>